<evidence type="ECO:0000256" key="1">
    <source>
        <dbReference type="SAM" id="MobiDB-lite"/>
    </source>
</evidence>
<dbReference type="EMBL" id="NBIV01000152">
    <property type="protein sequence ID" value="PXF42712.1"/>
    <property type="molecule type" value="Genomic_DNA"/>
</dbReference>
<protein>
    <submittedName>
        <fullName evidence="2">Uncharacterized protein</fullName>
    </submittedName>
</protein>
<name>A0A2V3IKV1_9FLOR</name>
<evidence type="ECO:0000313" key="3">
    <source>
        <dbReference type="Proteomes" id="UP000247409"/>
    </source>
</evidence>
<accession>A0A2V3IKV1</accession>
<organism evidence="2 3">
    <name type="scientific">Gracilariopsis chorda</name>
    <dbReference type="NCBI Taxonomy" id="448386"/>
    <lineage>
        <taxon>Eukaryota</taxon>
        <taxon>Rhodophyta</taxon>
        <taxon>Florideophyceae</taxon>
        <taxon>Rhodymeniophycidae</taxon>
        <taxon>Gracilariales</taxon>
        <taxon>Gracilariaceae</taxon>
        <taxon>Gracilariopsis</taxon>
    </lineage>
</organism>
<proteinExistence type="predicted"/>
<gene>
    <name evidence="2" type="ORF">BWQ96_07527</name>
</gene>
<feature type="compositionally biased region" description="Basic and acidic residues" evidence="1">
    <location>
        <begin position="74"/>
        <end position="90"/>
    </location>
</feature>
<keyword evidence="3" id="KW-1185">Reference proteome</keyword>
<dbReference type="Proteomes" id="UP000247409">
    <property type="component" value="Unassembled WGS sequence"/>
</dbReference>
<feature type="region of interest" description="Disordered" evidence="1">
    <location>
        <begin position="115"/>
        <end position="176"/>
    </location>
</feature>
<feature type="region of interest" description="Disordered" evidence="1">
    <location>
        <begin position="73"/>
        <end position="97"/>
    </location>
</feature>
<comment type="caution">
    <text evidence="2">The sequence shown here is derived from an EMBL/GenBank/DDBJ whole genome shotgun (WGS) entry which is preliminary data.</text>
</comment>
<reference evidence="2 3" key="1">
    <citation type="journal article" date="2018" name="Mol. Biol. Evol.">
        <title>Analysis of the draft genome of the red seaweed Gracilariopsis chorda provides insights into genome size evolution in Rhodophyta.</title>
        <authorList>
            <person name="Lee J."/>
            <person name="Yang E.C."/>
            <person name="Graf L."/>
            <person name="Yang J.H."/>
            <person name="Qiu H."/>
            <person name="Zel Zion U."/>
            <person name="Chan C.X."/>
            <person name="Stephens T.G."/>
            <person name="Weber A.P.M."/>
            <person name="Boo G.H."/>
            <person name="Boo S.M."/>
            <person name="Kim K.M."/>
            <person name="Shin Y."/>
            <person name="Jung M."/>
            <person name="Lee S.J."/>
            <person name="Yim H.S."/>
            <person name="Lee J.H."/>
            <person name="Bhattacharya D."/>
            <person name="Yoon H.S."/>
        </authorList>
    </citation>
    <scope>NUCLEOTIDE SEQUENCE [LARGE SCALE GENOMIC DNA]</scope>
    <source>
        <strain evidence="2 3">SKKU-2015</strain>
        <tissue evidence="2">Whole body</tissue>
    </source>
</reference>
<dbReference type="AlphaFoldDB" id="A0A2V3IKV1"/>
<sequence length="193" mass="21209">MVAIANCVTERFLDTASGSSEDSYLDEDDQIPRNNRCERAGAILTGNITVEYHYVDDSENEEGQYAQDFSANLSRERETSSVFRREEAPERFAPPTSESLGTLLRMSLSGSYLPFEARPSSRGGSPAPVRKANPEAHRVSDPIPVFINALPQGRGPAPSGSIPEQLKSEDKNRARDHENCVSLDIAVKTLVQL</sequence>
<feature type="compositionally biased region" description="Basic and acidic residues" evidence="1">
    <location>
        <begin position="166"/>
        <end position="176"/>
    </location>
</feature>
<evidence type="ECO:0000313" key="2">
    <source>
        <dbReference type="EMBL" id="PXF42712.1"/>
    </source>
</evidence>